<dbReference type="OrthoDB" id="6690226at2759"/>
<protein>
    <recommendedName>
        <fullName evidence="3">HAT C-terminal dimerisation domain-containing protein</fullName>
    </recommendedName>
</protein>
<gene>
    <name evidence="1" type="ORF">PSYICH_LOCUS15243</name>
</gene>
<name>A0A9P0DAD4_9CUCU</name>
<evidence type="ECO:0000313" key="2">
    <source>
        <dbReference type="Proteomes" id="UP001153636"/>
    </source>
</evidence>
<dbReference type="Proteomes" id="UP001153636">
    <property type="component" value="Chromosome 9"/>
</dbReference>
<sequence length="159" mass="18401">MVLDGRGEYKHFPRLSTVSTKQEDLLTYFKQLEVLHVDFMERFQDILNINVLSWVLDPFANADTEDSSNLKEELVEPAINEQLKVKFKNGTQEFWLQKLISVLYSGLCAVVLKFSIVFPSSYLAERVFSAVANLLSKKRNRLHITEHGDLQLMLTQLEH</sequence>
<evidence type="ECO:0000313" key="1">
    <source>
        <dbReference type="EMBL" id="CAH1115306.1"/>
    </source>
</evidence>
<dbReference type="PANTHER" id="PTHR45913:SF22">
    <property type="entry name" value="SCAN BOX DOMAIN-CONTAINING PROTEIN"/>
    <property type="match status" value="1"/>
</dbReference>
<organism evidence="1 2">
    <name type="scientific">Psylliodes chrysocephalus</name>
    <dbReference type="NCBI Taxonomy" id="3402493"/>
    <lineage>
        <taxon>Eukaryota</taxon>
        <taxon>Metazoa</taxon>
        <taxon>Ecdysozoa</taxon>
        <taxon>Arthropoda</taxon>
        <taxon>Hexapoda</taxon>
        <taxon>Insecta</taxon>
        <taxon>Pterygota</taxon>
        <taxon>Neoptera</taxon>
        <taxon>Endopterygota</taxon>
        <taxon>Coleoptera</taxon>
        <taxon>Polyphaga</taxon>
        <taxon>Cucujiformia</taxon>
        <taxon>Chrysomeloidea</taxon>
        <taxon>Chrysomelidae</taxon>
        <taxon>Galerucinae</taxon>
        <taxon>Alticini</taxon>
        <taxon>Psylliodes</taxon>
    </lineage>
</organism>
<keyword evidence="2" id="KW-1185">Reference proteome</keyword>
<dbReference type="AlphaFoldDB" id="A0A9P0DAD4"/>
<accession>A0A9P0DAD4</accession>
<reference evidence="1" key="1">
    <citation type="submission" date="2022-01" db="EMBL/GenBank/DDBJ databases">
        <authorList>
            <person name="King R."/>
        </authorList>
    </citation>
    <scope>NUCLEOTIDE SEQUENCE</scope>
</reference>
<dbReference type="EMBL" id="OV651821">
    <property type="protein sequence ID" value="CAH1115306.1"/>
    <property type="molecule type" value="Genomic_DNA"/>
</dbReference>
<proteinExistence type="predicted"/>
<dbReference type="PANTHER" id="PTHR45913">
    <property type="entry name" value="EPM2A-INTERACTING PROTEIN 1"/>
    <property type="match status" value="1"/>
</dbReference>
<evidence type="ECO:0008006" key="3">
    <source>
        <dbReference type="Google" id="ProtNLM"/>
    </source>
</evidence>